<feature type="domain" description="Pyruvate/ketoisovalerate oxidoreductase catalytic" evidence="2">
    <location>
        <begin position="15"/>
        <end position="174"/>
    </location>
</feature>
<organism evidence="4 5">
    <name type="scientific">Chlorobium limicola (strain DSM 245 / NBRC 103803 / 6330)</name>
    <dbReference type="NCBI Taxonomy" id="290315"/>
    <lineage>
        <taxon>Bacteria</taxon>
        <taxon>Pseudomonadati</taxon>
        <taxon>Chlorobiota</taxon>
        <taxon>Chlorobiia</taxon>
        <taxon>Chlorobiales</taxon>
        <taxon>Chlorobiaceae</taxon>
        <taxon>Chlorobium/Pelodictyon group</taxon>
        <taxon>Chlorobium</taxon>
    </lineage>
</organism>
<dbReference type="STRING" id="290315.Clim_1123"/>
<dbReference type="PANTHER" id="PTHR32154">
    <property type="entry name" value="PYRUVATE-FLAVODOXIN OXIDOREDUCTASE-RELATED"/>
    <property type="match status" value="1"/>
</dbReference>
<dbReference type="InterPro" id="IPR002880">
    <property type="entry name" value="Pyrv_Fd/Flavodoxin_OxRdtase_N"/>
</dbReference>
<dbReference type="Proteomes" id="UP000008841">
    <property type="component" value="Chromosome"/>
</dbReference>
<keyword evidence="4" id="KW-0670">Pyruvate</keyword>
<dbReference type="Gene3D" id="3.40.50.920">
    <property type="match status" value="1"/>
</dbReference>
<dbReference type="SUPFAM" id="SSF53323">
    <property type="entry name" value="Pyruvate-ferredoxin oxidoreductase, PFOR, domain III"/>
    <property type="match status" value="1"/>
</dbReference>
<dbReference type="NCBIfam" id="TIGR03710">
    <property type="entry name" value="OAFO_sf"/>
    <property type="match status" value="1"/>
</dbReference>
<evidence type="ECO:0000256" key="1">
    <source>
        <dbReference type="ARBA" id="ARBA00023002"/>
    </source>
</evidence>
<reference evidence="4 5" key="1">
    <citation type="submission" date="2008-05" db="EMBL/GenBank/DDBJ databases">
        <title>Complete sequence of Chlorobium limicola DSM 245.</title>
        <authorList>
            <consortium name="US DOE Joint Genome Institute"/>
            <person name="Lucas S."/>
            <person name="Copeland A."/>
            <person name="Lapidus A."/>
            <person name="Glavina del Rio T."/>
            <person name="Dalin E."/>
            <person name="Tice H."/>
            <person name="Bruce D."/>
            <person name="Goodwin L."/>
            <person name="Pitluck S."/>
            <person name="Schmutz J."/>
            <person name="Larimer F."/>
            <person name="Land M."/>
            <person name="Hauser L."/>
            <person name="Kyrpides N."/>
            <person name="Ovchinnikova G."/>
            <person name="Zhao F."/>
            <person name="Li T."/>
            <person name="Liu Z."/>
            <person name="Overmann J."/>
            <person name="Bryant D.A."/>
            <person name="Richardson P."/>
        </authorList>
    </citation>
    <scope>NUCLEOTIDE SEQUENCE [LARGE SCALE GENOMIC DNA]</scope>
    <source>
        <strain evidence="5">DSM 245 / NBRC 103803 / 6330</strain>
    </source>
</reference>
<dbReference type="eggNOG" id="COG0674">
    <property type="taxonomic scope" value="Bacteria"/>
</dbReference>
<dbReference type="InterPro" id="IPR019752">
    <property type="entry name" value="Pyrv/ketoisovalerate_OxRed_cat"/>
</dbReference>
<proteinExistence type="predicted"/>
<dbReference type="Gene3D" id="3.40.920.10">
    <property type="entry name" value="Pyruvate-ferredoxin oxidoreductase, PFOR, domain III"/>
    <property type="match status" value="1"/>
</dbReference>
<dbReference type="InterPro" id="IPR009014">
    <property type="entry name" value="Transketo_C/PFOR_II"/>
</dbReference>
<dbReference type="HOGENOM" id="CLU_017038_1_0_10"/>
<dbReference type="SUPFAM" id="SSF52922">
    <property type="entry name" value="TK C-terminal domain-like"/>
    <property type="match status" value="1"/>
</dbReference>
<name>B3ECB7_CHLL2</name>
<dbReference type="EMBL" id="CP001097">
    <property type="protein sequence ID" value="ACD90192.1"/>
    <property type="molecule type" value="Genomic_DNA"/>
</dbReference>
<dbReference type="InterPro" id="IPR002869">
    <property type="entry name" value="Pyrv_flavodox_OxRed_cen"/>
</dbReference>
<evidence type="ECO:0000313" key="5">
    <source>
        <dbReference type="Proteomes" id="UP000008841"/>
    </source>
</evidence>
<feature type="domain" description="Pyruvate flavodoxin/ferredoxin oxidoreductase pyrimidine binding" evidence="3">
    <location>
        <begin position="210"/>
        <end position="443"/>
    </location>
</feature>
<dbReference type="AlphaFoldDB" id="B3ECB7"/>
<dbReference type="GO" id="GO:0016903">
    <property type="term" value="F:oxidoreductase activity, acting on the aldehyde or oxo group of donors"/>
    <property type="evidence" value="ECO:0007669"/>
    <property type="project" value="InterPro"/>
</dbReference>
<dbReference type="GO" id="GO:0006979">
    <property type="term" value="P:response to oxidative stress"/>
    <property type="evidence" value="ECO:0007669"/>
    <property type="project" value="TreeGrafter"/>
</dbReference>
<gene>
    <name evidence="4" type="ordered locus">Clim_1123</name>
</gene>
<dbReference type="CDD" id="cd07034">
    <property type="entry name" value="TPP_PYR_PFOR_IOR-alpha_like"/>
    <property type="match status" value="1"/>
</dbReference>
<evidence type="ECO:0000259" key="2">
    <source>
        <dbReference type="Pfam" id="PF01558"/>
    </source>
</evidence>
<dbReference type="InterPro" id="IPR022367">
    <property type="entry name" value="2-oxoacid/accept_OxRdtase_asu"/>
</dbReference>
<dbReference type="Gene3D" id="3.40.50.970">
    <property type="match status" value="1"/>
</dbReference>
<dbReference type="InterPro" id="IPR050722">
    <property type="entry name" value="Pyruvate:ferred/Flavod_OxRd"/>
</dbReference>
<protein>
    <submittedName>
        <fullName evidence="4">Pyruvate flavodoxin/ferredoxin oxidoreductase domain protein</fullName>
    </submittedName>
</protein>
<dbReference type="InterPro" id="IPR029061">
    <property type="entry name" value="THDP-binding"/>
</dbReference>
<sequence length="569" mass="61114">MRIMSDFSMVFEGAAGQGVQTITRMLLPVLKNCGHHVFACTEFMSRIRGGSNTTEIRVTEKSRQAYVRRIDMLFALSPKAHEHLDRRIDGDTLVFAESEQCAFPSKGNCIATPVKALALEAGSPVFSNTVVVGMVLGLLGIPLEELDALLHDRFHEKGEEIVLKNITAATLGYDWGRNCPEAGNIDLPHCDSDGSPAKLLMDGTSALGIGAIAAGCNFISSYPMSPSTGLLTFLAEKSDAFGVVVDQAEDEIAAINAGLGASYAGARAVVTTSGGGFDLMQEGVSLAGMLELPIVIHIGQRPGPATGLPTRTEQGDFNLVLHAGHGEFARAIFAPGTLEELMHLAQRAFAVAHRFHIPVFLLTDQFLLDAETIVEAAAIQRFPVEEAIVETGEEYLPYRFTEDGLSPRGVPGYGAGLVRADSDEHSEAGFITEDFDVRRRMVEKRLARLGPLSEEALMPTVTGLIDNARTLVVGWGSNRGVIEEALDLFGDPHVAGLHFSQLYPLNPAVASLLGDRKLIVLENNPTGQFAAYLAIETGKNIAGRILKATGEPFSVEEVVEALRKEVGHE</sequence>
<dbReference type="Pfam" id="PF01558">
    <property type="entry name" value="POR"/>
    <property type="match status" value="1"/>
</dbReference>
<dbReference type="eggNOG" id="COG1014">
    <property type="taxonomic scope" value="Bacteria"/>
</dbReference>
<keyword evidence="1" id="KW-0560">Oxidoreductase</keyword>
<dbReference type="PANTHER" id="PTHR32154:SF20">
    <property type="entry name" value="2-OXOGLUTARATE OXIDOREDUCTASE SUBUNIT KORA"/>
    <property type="match status" value="1"/>
</dbReference>
<dbReference type="Pfam" id="PF01855">
    <property type="entry name" value="POR_N"/>
    <property type="match status" value="1"/>
</dbReference>
<evidence type="ECO:0000313" key="4">
    <source>
        <dbReference type="EMBL" id="ACD90192.1"/>
    </source>
</evidence>
<evidence type="ECO:0000259" key="3">
    <source>
        <dbReference type="Pfam" id="PF01855"/>
    </source>
</evidence>
<dbReference type="KEGG" id="cli:Clim_1123"/>
<accession>B3ECB7</accession>
<dbReference type="SUPFAM" id="SSF52518">
    <property type="entry name" value="Thiamin diphosphate-binding fold (THDP-binding)"/>
    <property type="match status" value="1"/>
</dbReference>